<dbReference type="AlphaFoldDB" id="A0A2A9MNI0"/>
<dbReference type="VEuPathDB" id="ToxoDB:BESB_004420"/>
<dbReference type="Proteomes" id="UP000224006">
    <property type="component" value="Chromosome I"/>
</dbReference>
<evidence type="ECO:0000313" key="7">
    <source>
        <dbReference type="EMBL" id="PFH38101.1"/>
    </source>
</evidence>
<proteinExistence type="inferred from homology"/>
<organism evidence="7 8">
    <name type="scientific">Besnoitia besnoiti</name>
    <name type="common">Apicomplexan protozoan</name>
    <dbReference type="NCBI Taxonomy" id="94643"/>
    <lineage>
        <taxon>Eukaryota</taxon>
        <taxon>Sar</taxon>
        <taxon>Alveolata</taxon>
        <taxon>Apicomplexa</taxon>
        <taxon>Conoidasida</taxon>
        <taxon>Coccidia</taxon>
        <taxon>Eucoccidiorida</taxon>
        <taxon>Eimeriorina</taxon>
        <taxon>Sarcocystidae</taxon>
        <taxon>Besnoitia</taxon>
    </lineage>
</organism>
<evidence type="ECO:0000256" key="3">
    <source>
        <dbReference type="ARBA" id="ARBA00022989"/>
    </source>
</evidence>
<comment type="caution">
    <text evidence="5">Lacks conserved residue(s) required for the propagation of feature annotation.</text>
</comment>
<evidence type="ECO:0000256" key="6">
    <source>
        <dbReference type="SAM" id="MobiDB-lite"/>
    </source>
</evidence>
<dbReference type="KEGG" id="bbes:BESB_004420"/>
<feature type="transmembrane region" description="Helical" evidence="5">
    <location>
        <begin position="166"/>
        <end position="192"/>
    </location>
</feature>
<dbReference type="PANTHER" id="PTHR12483">
    <property type="entry name" value="SOLUTE CARRIER FAMILY 31 COPPER TRANSPORTERS"/>
    <property type="match status" value="1"/>
</dbReference>
<evidence type="ECO:0000256" key="2">
    <source>
        <dbReference type="ARBA" id="ARBA00022692"/>
    </source>
</evidence>
<dbReference type="GeneID" id="40305505"/>
<comment type="caution">
    <text evidence="7">The sequence shown here is derived from an EMBL/GenBank/DDBJ whole genome shotgun (WGS) entry which is preliminary data.</text>
</comment>
<dbReference type="RefSeq" id="XP_029222110.1">
    <property type="nucleotide sequence ID" value="XM_029359197.1"/>
</dbReference>
<gene>
    <name evidence="7" type="ORF">BESB_004420</name>
</gene>
<dbReference type="GO" id="GO:0005886">
    <property type="term" value="C:plasma membrane"/>
    <property type="evidence" value="ECO:0007669"/>
    <property type="project" value="TreeGrafter"/>
</dbReference>
<protein>
    <recommendedName>
        <fullName evidence="5">Copper transport protein</fullName>
    </recommendedName>
</protein>
<keyword evidence="5" id="KW-0187">Copper transport</keyword>
<keyword evidence="5" id="KW-0186">Copper</keyword>
<feature type="transmembrane region" description="Helical" evidence="5">
    <location>
        <begin position="100"/>
        <end position="119"/>
    </location>
</feature>
<feature type="compositionally biased region" description="Polar residues" evidence="6">
    <location>
        <begin position="253"/>
        <end position="265"/>
    </location>
</feature>
<reference evidence="7 8" key="1">
    <citation type="submission" date="2017-09" db="EMBL/GenBank/DDBJ databases">
        <title>Genome sequencing of Besnoitia besnoiti strain Bb-Ger1.</title>
        <authorList>
            <person name="Schares G."/>
            <person name="Venepally P."/>
            <person name="Lorenzi H.A."/>
        </authorList>
    </citation>
    <scope>NUCLEOTIDE SEQUENCE [LARGE SCALE GENOMIC DNA]</scope>
    <source>
        <strain evidence="7 8">Bb-Ger1</strain>
    </source>
</reference>
<dbReference type="PANTHER" id="PTHR12483:SF27">
    <property type="entry name" value="COPPER TRANSPORT PROTEIN CTR1"/>
    <property type="match status" value="1"/>
</dbReference>
<comment type="similarity">
    <text evidence="5">Belongs to the copper transporter (Ctr) (TC 1.A.56) family. SLC31A subfamily.</text>
</comment>
<sequence>MATSRSLTNGGMNASATWHRGTALESRPKLGTTCRLSSRVSSNASWRTKVVLLGLFLAMAAQPVLGKLSIDGLPLPMAFDVSNHALFLFEDWPTVTQGEFVLACIGTCVFGFVSIILKVIRRYVERDLVAKEDAGKTKLLFGCFPVYANSVRFVVAFVSYTWDYMLMLLAMTFNVGIFLSMLLGFALGFLFLGDLLSIDVPRPFKACMCEHPPTARCQGGIASAEMKTAQHVEKFAASNSGEGSTRAAKTLDTEQTQESSVPTSP</sequence>
<keyword evidence="5" id="KW-0406">Ion transport</keyword>
<comment type="subcellular location">
    <subcellularLocation>
        <location evidence="1 5">Membrane</location>
        <topology evidence="1 5">Multi-pass membrane protein</topology>
    </subcellularLocation>
</comment>
<feature type="transmembrane region" description="Helical" evidence="5">
    <location>
        <begin position="139"/>
        <end position="160"/>
    </location>
</feature>
<keyword evidence="2 5" id="KW-0812">Transmembrane</keyword>
<keyword evidence="3 5" id="KW-1133">Transmembrane helix</keyword>
<dbReference type="InterPro" id="IPR007274">
    <property type="entry name" value="Cop_transporter"/>
</dbReference>
<dbReference type="GO" id="GO:0005375">
    <property type="term" value="F:copper ion transmembrane transporter activity"/>
    <property type="evidence" value="ECO:0007669"/>
    <property type="project" value="UniProtKB-UniRule"/>
</dbReference>
<dbReference type="OrthoDB" id="161814at2759"/>
<evidence type="ECO:0000256" key="4">
    <source>
        <dbReference type="ARBA" id="ARBA00023136"/>
    </source>
</evidence>
<feature type="transmembrane region" description="Helical" evidence="5">
    <location>
        <begin position="50"/>
        <end position="70"/>
    </location>
</feature>
<keyword evidence="8" id="KW-1185">Reference proteome</keyword>
<accession>A0A2A9MNI0</accession>
<dbReference type="Pfam" id="PF04145">
    <property type="entry name" value="Ctr"/>
    <property type="match status" value="2"/>
</dbReference>
<keyword evidence="5" id="KW-0813">Transport</keyword>
<evidence type="ECO:0000256" key="5">
    <source>
        <dbReference type="RuleBase" id="RU367022"/>
    </source>
</evidence>
<evidence type="ECO:0000256" key="1">
    <source>
        <dbReference type="ARBA" id="ARBA00004141"/>
    </source>
</evidence>
<name>A0A2A9MNI0_BESBE</name>
<feature type="region of interest" description="Disordered" evidence="6">
    <location>
        <begin position="236"/>
        <end position="265"/>
    </location>
</feature>
<evidence type="ECO:0000313" key="8">
    <source>
        <dbReference type="Proteomes" id="UP000224006"/>
    </source>
</evidence>
<keyword evidence="4 5" id="KW-0472">Membrane</keyword>
<dbReference type="STRING" id="94643.A0A2A9MNI0"/>
<dbReference type="EMBL" id="NWUJ01000001">
    <property type="protein sequence ID" value="PFH38101.1"/>
    <property type="molecule type" value="Genomic_DNA"/>
</dbReference>